<comment type="caution">
    <text evidence="1">The sequence shown here is derived from an EMBL/GenBank/DDBJ whole genome shotgun (WGS) entry which is preliminary data.</text>
</comment>
<proteinExistence type="predicted"/>
<evidence type="ECO:0000313" key="1">
    <source>
        <dbReference type="EMBL" id="GAI57556.1"/>
    </source>
</evidence>
<name>X1QRX7_9ZZZZ</name>
<dbReference type="AlphaFoldDB" id="X1QRX7"/>
<feature type="non-terminal residue" evidence="1">
    <location>
        <position position="208"/>
    </location>
</feature>
<accession>X1QRX7</accession>
<reference evidence="1" key="1">
    <citation type="journal article" date="2014" name="Front. Microbiol.">
        <title>High frequency of phylogenetically diverse reductive dehalogenase-homologous genes in deep subseafloor sedimentary metagenomes.</title>
        <authorList>
            <person name="Kawai M."/>
            <person name="Futagami T."/>
            <person name="Toyoda A."/>
            <person name="Takaki Y."/>
            <person name="Nishi S."/>
            <person name="Hori S."/>
            <person name="Arai W."/>
            <person name="Tsubouchi T."/>
            <person name="Morono Y."/>
            <person name="Uchiyama I."/>
            <person name="Ito T."/>
            <person name="Fujiyama A."/>
            <person name="Inagaki F."/>
            <person name="Takami H."/>
        </authorList>
    </citation>
    <scope>NUCLEOTIDE SEQUENCE</scope>
    <source>
        <strain evidence="1">Expedition CK06-06</strain>
    </source>
</reference>
<gene>
    <name evidence="1" type="ORF">S06H3_58861</name>
</gene>
<protein>
    <submittedName>
        <fullName evidence="1">Uncharacterized protein</fullName>
    </submittedName>
</protein>
<organism evidence="1">
    <name type="scientific">marine sediment metagenome</name>
    <dbReference type="NCBI Taxonomy" id="412755"/>
    <lineage>
        <taxon>unclassified sequences</taxon>
        <taxon>metagenomes</taxon>
        <taxon>ecological metagenomes</taxon>
    </lineage>
</organism>
<dbReference type="EMBL" id="BARV01038155">
    <property type="protein sequence ID" value="GAI57556.1"/>
    <property type="molecule type" value="Genomic_DNA"/>
</dbReference>
<sequence>FTIYLALSLGSEFDHLKPQFTGERDGEYYGIFYVGPGEHTIDLYALFVKFRTELGLSTDPTDWELLIIALTLSTQVPAAEDTLKNDYLTLYFTDPVIPWSPSVSPIFKKHRFYTPPPNEMEFAAIDNTGYYGKYGENWHDAWSAEEGGAFMNQYNYTIMARQPGIAVFTICRGILRFDTSALPDDCEIASATLKIAFSDNVFETFHSH</sequence>
<feature type="non-terminal residue" evidence="1">
    <location>
        <position position="1"/>
    </location>
</feature>